<feature type="domain" description="Lipoyl-binding" evidence="14">
    <location>
        <begin position="473"/>
        <end position="555"/>
    </location>
</feature>
<accession>A0AAV5A7Z7</accession>
<protein>
    <recommendedName>
        <fullName evidence="13">Elongation factor Tu</fullName>
    </recommendedName>
</protein>
<evidence type="ECO:0000259" key="15">
    <source>
        <dbReference type="PROSITE" id="PS51722"/>
    </source>
</evidence>
<dbReference type="InterPro" id="IPR033753">
    <property type="entry name" value="GCV_H/Fam206"/>
</dbReference>
<gene>
    <name evidence="16" type="primary">TUF1</name>
    <name evidence="16" type="ORF">Clacol_002992</name>
</gene>
<dbReference type="GO" id="GO:0070125">
    <property type="term" value="P:mitochondrial translational elongation"/>
    <property type="evidence" value="ECO:0007669"/>
    <property type="project" value="TreeGrafter"/>
</dbReference>
<dbReference type="FunFam" id="2.40.30.10:FF:000001">
    <property type="entry name" value="Elongation factor Tu"/>
    <property type="match status" value="1"/>
</dbReference>
<dbReference type="PROSITE" id="PS51722">
    <property type="entry name" value="G_TR_2"/>
    <property type="match status" value="1"/>
</dbReference>
<dbReference type="Pfam" id="PF03144">
    <property type="entry name" value="GTP_EFTU_D2"/>
    <property type="match status" value="1"/>
</dbReference>
<dbReference type="NCBIfam" id="TIGR00527">
    <property type="entry name" value="gcvH"/>
    <property type="match status" value="1"/>
</dbReference>
<dbReference type="PRINTS" id="PR00315">
    <property type="entry name" value="ELONGATNFCT"/>
</dbReference>
<dbReference type="Pfam" id="PF00009">
    <property type="entry name" value="GTP_EFTU"/>
    <property type="match status" value="1"/>
</dbReference>
<dbReference type="InterPro" id="IPR002930">
    <property type="entry name" value="GCV_H"/>
</dbReference>
<dbReference type="GO" id="GO:0005525">
    <property type="term" value="F:GTP binding"/>
    <property type="evidence" value="ECO:0007669"/>
    <property type="project" value="UniProtKB-KW"/>
</dbReference>
<feature type="modified residue" description="N6-lipoyllysine" evidence="12">
    <location>
        <position position="514"/>
    </location>
</feature>
<dbReference type="NCBIfam" id="NF002270">
    <property type="entry name" value="PRK01202.1"/>
    <property type="match status" value="1"/>
</dbReference>
<dbReference type="Pfam" id="PF01597">
    <property type="entry name" value="GCV_H"/>
    <property type="match status" value="1"/>
</dbReference>
<dbReference type="PROSITE" id="PS00301">
    <property type="entry name" value="G_TR_1"/>
    <property type="match status" value="1"/>
</dbReference>
<dbReference type="InterPro" id="IPR004161">
    <property type="entry name" value="EFTu-like_2"/>
</dbReference>
<dbReference type="SUPFAM" id="SSF51230">
    <property type="entry name" value="Single hybrid motif"/>
    <property type="match status" value="1"/>
</dbReference>
<evidence type="ECO:0000256" key="7">
    <source>
        <dbReference type="ARBA" id="ARBA00022823"/>
    </source>
</evidence>
<dbReference type="InterPro" id="IPR031157">
    <property type="entry name" value="G_TR_CS"/>
</dbReference>
<dbReference type="InterPro" id="IPR009000">
    <property type="entry name" value="Transl_B-barrel_sf"/>
</dbReference>
<dbReference type="PANTHER" id="PTHR43721">
    <property type="entry name" value="ELONGATION FACTOR TU-RELATED"/>
    <property type="match status" value="1"/>
</dbReference>
<evidence type="ECO:0000256" key="13">
    <source>
        <dbReference type="RuleBase" id="RU004061"/>
    </source>
</evidence>
<keyword evidence="11" id="KW-0342">GTP-binding</keyword>
<comment type="similarity">
    <text evidence="4">Belongs to the GcvH family.</text>
</comment>
<dbReference type="Pfam" id="PF03143">
    <property type="entry name" value="GTP_EFTU_D3"/>
    <property type="match status" value="1"/>
</dbReference>
<dbReference type="InterPro" id="IPR041709">
    <property type="entry name" value="EF-Tu_GTP-bd"/>
</dbReference>
<dbReference type="InterPro" id="IPR004160">
    <property type="entry name" value="Transl_elong_EFTu/EF1A_C"/>
</dbReference>
<evidence type="ECO:0000256" key="9">
    <source>
        <dbReference type="ARBA" id="ARBA00022946"/>
    </source>
</evidence>
<dbReference type="InterPro" id="IPR005225">
    <property type="entry name" value="Small_GTP-bd"/>
</dbReference>
<dbReference type="InterPro" id="IPR000795">
    <property type="entry name" value="T_Tr_GTP-bd_dom"/>
</dbReference>
<dbReference type="CDD" id="cd06848">
    <property type="entry name" value="GCS_H"/>
    <property type="match status" value="1"/>
</dbReference>
<dbReference type="Gene3D" id="2.40.50.100">
    <property type="match status" value="1"/>
</dbReference>
<comment type="subcellular location">
    <subcellularLocation>
        <location evidence="2">Mitochondrion</location>
    </subcellularLocation>
</comment>
<evidence type="ECO:0000313" key="17">
    <source>
        <dbReference type="Proteomes" id="UP001050691"/>
    </source>
</evidence>
<dbReference type="AlphaFoldDB" id="A0AAV5A7Z7"/>
<dbReference type="InterPro" id="IPR009001">
    <property type="entry name" value="Transl_elong_EF1A/Init_IF2_C"/>
</dbReference>
<dbReference type="GO" id="GO:0019464">
    <property type="term" value="P:glycine decarboxylation via glycine cleavage system"/>
    <property type="evidence" value="ECO:0007669"/>
    <property type="project" value="InterPro"/>
</dbReference>
<dbReference type="CDD" id="cd01884">
    <property type="entry name" value="EF_Tu"/>
    <property type="match status" value="1"/>
</dbReference>
<dbReference type="Gene3D" id="2.40.30.10">
    <property type="entry name" value="Translation factors"/>
    <property type="match status" value="2"/>
</dbReference>
<evidence type="ECO:0000256" key="4">
    <source>
        <dbReference type="ARBA" id="ARBA00009249"/>
    </source>
</evidence>
<evidence type="ECO:0000256" key="3">
    <source>
        <dbReference type="ARBA" id="ARBA00007249"/>
    </source>
</evidence>
<dbReference type="FunFam" id="3.40.50.300:FF:000003">
    <property type="entry name" value="Elongation factor Tu"/>
    <property type="match status" value="1"/>
</dbReference>
<comment type="cofactor">
    <cofactor evidence="1">
        <name>(R)-lipoate</name>
        <dbReference type="ChEBI" id="CHEBI:83088"/>
    </cofactor>
</comment>
<dbReference type="GO" id="GO:0003746">
    <property type="term" value="F:translation elongation factor activity"/>
    <property type="evidence" value="ECO:0007669"/>
    <property type="project" value="UniProtKB-KW"/>
</dbReference>
<evidence type="ECO:0000256" key="10">
    <source>
        <dbReference type="ARBA" id="ARBA00023128"/>
    </source>
</evidence>
<dbReference type="CDD" id="cd03697">
    <property type="entry name" value="EFTU_II"/>
    <property type="match status" value="1"/>
</dbReference>
<dbReference type="InterPro" id="IPR003016">
    <property type="entry name" value="2-oxoA_DH_lipoyl-BS"/>
</dbReference>
<dbReference type="SUPFAM" id="SSF52540">
    <property type="entry name" value="P-loop containing nucleoside triphosphate hydrolases"/>
    <property type="match status" value="1"/>
</dbReference>
<dbReference type="InterPro" id="IPR017453">
    <property type="entry name" value="GCV_H_sub"/>
</dbReference>
<reference evidence="16" key="1">
    <citation type="submission" date="2021-10" db="EMBL/GenBank/DDBJ databases">
        <title>De novo Genome Assembly of Clathrus columnatus (Basidiomycota, Fungi) Using Illumina and Nanopore Sequence Data.</title>
        <authorList>
            <person name="Ogiso-Tanaka E."/>
            <person name="Itagaki H."/>
            <person name="Hosoya T."/>
            <person name="Hosaka K."/>
        </authorList>
    </citation>
    <scope>NUCLEOTIDE SEQUENCE</scope>
    <source>
        <strain evidence="16">MO-923</strain>
    </source>
</reference>
<keyword evidence="9" id="KW-0809">Transit peptide</keyword>
<evidence type="ECO:0000256" key="12">
    <source>
        <dbReference type="PIRSR" id="PIRSR617453-50"/>
    </source>
</evidence>
<dbReference type="SUPFAM" id="SSF50465">
    <property type="entry name" value="EF-Tu/eEF-1alpha/eIF2-gamma C-terminal domain"/>
    <property type="match status" value="1"/>
</dbReference>
<dbReference type="EMBL" id="BPWL01000003">
    <property type="protein sequence ID" value="GJJ08773.1"/>
    <property type="molecule type" value="Genomic_DNA"/>
</dbReference>
<proteinExistence type="inferred from homology"/>
<sequence>MTVLRRGYAEATAKFSRDKPHMNIGTIGHVDHGKTTLTASITKVLAEAGKSKFVDYSQIDKAPEEKARGITINSSHVEYETDTRHYGHIDCPGHADYIKNMITGAAQMDGAIIVVSATDGQMPQTREHLLLARQVGINRLVVFINKVDQIDDKEMLELVEMEMRDILAHYGFDGENTPIVMGSALAALEGRNQDIGEDKIRELLKACDDWLEVPKRTRITLETLLMCTLSSERSSLDVLSISGRGTVATGRVERGTAVKGAEVEILGLGSQLKSTLTGIEMFRKELDRAEAGDNMGALLRGIKREQLRRGQVVIAPGTMKAVKKFQAQILTKEEGGRYTPFMSNYRPQLFIRTADITVGITFPPGTENAEEKMVMPGENLELVFDLVHDVAAEIGSRFTLREGGKTNHLGVCRRSENVNLAISGNIIALGHHREECSGTLMITTLKNLMKNHVLSKRYTKEHELISYNDETSIGRLYITTHAAESLGDVVFVELPAVGREVKQGDQIGAVESVKAASDIYAPVSGTVVGINETLDGTPGLMNKEPETAGWLCDLEVTKPEELEKLLTEEAYEKHCNETA</sequence>
<dbReference type="SUPFAM" id="SSF50447">
    <property type="entry name" value="Translation proteins"/>
    <property type="match status" value="1"/>
</dbReference>
<dbReference type="GO" id="GO:0005739">
    <property type="term" value="C:mitochondrion"/>
    <property type="evidence" value="ECO:0007669"/>
    <property type="project" value="UniProtKB-SubCell"/>
</dbReference>
<dbReference type="PROSITE" id="PS50968">
    <property type="entry name" value="BIOTINYL_LIPOYL"/>
    <property type="match status" value="1"/>
</dbReference>
<evidence type="ECO:0000256" key="2">
    <source>
        <dbReference type="ARBA" id="ARBA00004173"/>
    </source>
</evidence>
<dbReference type="NCBIfam" id="NF009373">
    <property type="entry name" value="PRK12736.1"/>
    <property type="match status" value="1"/>
</dbReference>
<dbReference type="NCBIfam" id="TIGR00231">
    <property type="entry name" value="small_GTP"/>
    <property type="match status" value="1"/>
</dbReference>
<evidence type="ECO:0000256" key="6">
    <source>
        <dbReference type="ARBA" id="ARBA00022768"/>
    </source>
</evidence>
<dbReference type="PROSITE" id="PS00189">
    <property type="entry name" value="LIPOYL"/>
    <property type="match status" value="1"/>
</dbReference>
<name>A0AAV5A7Z7_9AGAM</name>
<evidence type="ECO:0000256" key="8">
    <source>
        <dbReference type="ARBA" id="ARBA00022917"/>
    </source>
</evidence>
<dbReference type="InterPro" id="IPR011053">
    <property type="entry name" value="Single_hybrid_motif"/>
</dbReference>
<comment type="caution">
    <text evidence="16">The sequence shown here is derived from an EMBL/GenBank/DDBJ whole genome shotgun (WGS) entry which is preliminary data.</text>
</comment>
<evidence type="ECO:0000256" key="11">
    <source>
        <dbReference type="ARBA" id="ARBA00023134"/>
    </source>
</evidence>
<dbReference type="NCBIfam" id="NF009372">
    <property type="entry name" value="PRK12735.1"/>
    <property type="match status" value="1"/>
</dbReference>
<dbReference type="InterPro" id="IPR027417">
    <property type="entry name" value="P-loop_NTPase"/>
</dbReference>
<keyword evidence="8" id="KW-0648">Protein biosynthesis</keyword>
<dbReference type="Gene3D" id="3.40.50.300">
    <property type="entry name" value="P-loop containing nucleotide triphosphate hydrolases"/>
    <property type="match status" value="1"/>
</dbReference>
<organism evidence="16 17">
    <name type="scientific">Clathrus columnatus</name>
    <dbReference type="NCBI Taxonomy" id="1419009"/>
    <lineage>
        <taxon>Eukaryota</taxon>
        <taxon>Fungi</taxon>
        <taxon>Dikarya</taxon>
        <taxon>Basidiomycota</taxon>
        <taxon>Agaricomycotina</taxon>
        <taxon>Agaricomycetes</taxon>
        <taxon>Phallomycetidae</taxon>
        <taxon>Phallales</taxon>
        <taxon>Clathraceae</taxon>
        <taxon>Clathrus</taxon>
    </lineage>
</organism>
<keyword evidence="10" id="KW-0496">Mitochondrion</keyword>
<evidence type="ECO:0000259" key="14">
    <source>
        <dbReference type="PROSITE" id="PS50968"/>
    </source>
</evidence>
<comment type="similarity">
    <text evidence="3">Belongs to the TRAFAC class translation factor GTPase superfamily. Classic translation factor GTPase family. EF-Tu/EF-1A subfamily.</text>
</comment>
<keyword evidence="5" id="KW-0547">Nucleotide-binding</keyword>
<dbReference type="HAMAP" id="MF_00272">
    <property type="entry name" value="GcvH"/>
    <property type="match status" value="1"/>
</dbReference>
<dbReference type="GO" id="GO:0003924">
    <property type="term" value="F:GTPase activity"/>
    <property type="evidence" value="ECO:0007669"/>
    <property type="project" value="InterPro"/>
</dbReference>
<feature type="domain" description="Tr-type G" evidence="15">
    <location>
        <begin position="19"/>
        <end position="215"/>
    </location>
</feature>
<dbReference type="Proteomes" id="UP001050691">
    <property type="component" value="Unassembled WGS sequence"/>
</dbReference>
<keyword evidence="17" id="KW-1185">Reference proteome</keyword>
<dbReference type="NCBIfam" id="TIGR00485">
    <property type="entry name" value="EF-Tu"/>
    <property type="match status" value="1"/>
</dbReference>
<dbReference type="NCBIfam" id="NF000766">
    <property type="entry name" value="PRK00049.1"/>
    <property type="match status" value="1"/>
</dbReference>
<dbReference type="GO" id="GO:0005960">
    <property type="term" value="C:glycine cleavage complex"/>
    <property type="evidence" value="ECO:0007669"/>
    <property type="project" value="InterPro"/>
</dbReference>
<dbReference type="InterPro" id="IPR000089">
    <property type="entry name" value="Biotin_lipoyl"/>
</dbReference>
<evidence type="ECO:0000256" key="5">
    <source>
        <dbReference type="ARBA" id="ARBA00022741"/>
    </source>
</evidence>
<dbReference type="InterPro" id="IPR004541">
    <property type="entry name" value="Transl_elong_EFTu/EF1A_bac/org"/>
</dbReference>
<keyword evidence="7 12" id="KW-0450">Lipoyl</keyword>
<evidence type="ECO:0000313" key="16">
    <source>
        <dbReference type="EMBL" id="GJJ08773.1"/>
    </source>
</evidence>
<keyword evidence="6 16" id="KW-0251">Elongation factor</keyword>
<evidence type="ECO:0000256" key="1">
    <source>
        <dbReference type="ARBA" id="ARBA00001938"/>
    </source>
</evidence>
<dbReference type="PANTHER" id="PTHR43721:SF36">
    <property type="entry name" value="ELONGATION FACTOR TU, MITOCHONDRIAL"/>
    <property type="match status" value="1"/>
</dbReference>
<dbReference type="InterPro" id="IPR050055">
    <property type="entry name" value="EF-Tu_GTPase"/>
</dbReference>
<dbReference type="InterPro" id="IPR033720">
    <property type="entry name" value="EFTU_2"/>
</dbReference>